<reference evidence="1" key="1">
    <citation type="submission" date="2019-03" db="EMBL/GenBank/DDBJ databases">
        <title>Lake Tanganyika Metagenome-Assembled Genomes (MAGs).</title>
        <authorList>
            <person name="Tran P."/>
        </authorList>
    </citation>
    <scope>NUCLEOTIDE SEQUENCE</scope>
    <source>
        <strain evidence="1">M_DeepCast_400m_m2_100</strain>
    </source>
</reference>
<name>A0A937XCR5_UNCEI</name>
<dbReference type="Gene3D" id="1.25.40.10">
    <property type="entry name" value="Tetratricopeptide repeat domain"/>
    <property type="match status" value="2"/>
</dbReference>
<dbReference type="SUPFAM" id="SSF48452">
    <property type="entry name" value="TPR-like"/>
    <property type="match status" value="2"/>
</dbReference>
<dbReference type="Pfam" id="PF13432">
    <property type="entry name" value="TPR_16"/>
    <property type="match status" value="2"/>
</dbReference>
<sequence>MPSQRASPRPSRPGRLQRLFERWFGFVPVGLGWRLYRIPAAQLQRRALPQRVAIPATAARRLKSAWTVPHAELAGHAEAFARAYPRHEASGPLELFARKAPLAARIEAALREQRWGDAERDLRRVLELDPADAHAGFLTGVCRLRRGDLEGAGPCLEEAAARLAQNPDVHASRGAHREARGEIEQAKSCYRAALELDSGHPGALERLAALGEMVEIFLGTLDRPEKGYLPMEAYESAILGQWEKEAPPAAALLARSHHHLRIGQGRLALAAARRAEEALFGADDPALAAEVLAARCRASLALERFDDAREAADALAAAAPESAWAASCRGHLLWFTGDRTEAAAWIEKAIARDPNRVEDVLLYLRPEFPRAQREPLSILKRLEKQHPQSFVIQSVTASIEMARGRWDEGAQRAVEAARLGAGEDLLVELTGRLGREGRHEDVLRVARAAGGWERFLEGQALLRAHLAEAFDRAGHPAEARALWAALLEDGLAHPDLRLRARRALEGSASGEQELGAAPRGSP</sequence>
<dbReference type="InterPro" id="IPR019734">
    <property type="entry name" value="TPR_rpt"/>
</dbReference>
<dbReference type="EMBL" id="VGIY01000410">
    <property type="protein sequence ID" value="MBM3318592.1"/>
    <property type="molecule type" value="Genomic_DNA"/>
</dbReference>
<accession>A0A937XCR5</accession>
<dbReference type="SMART" id="SM00028">
    <property type="entry name" value="TPR"/>
    <property type="match status" value="4"/>
</dbReference>
<dbReference type="InterPro" id="IPR011990">
    <property type="entry name" value="TPR-like_helical_dom_sf"/>
</dbReference>
<dbReference type="AlphaFoldDB" id="A0A937XCR5"/>
<protein>
    <submittedName>
        <fullName evidence="1">Tetratricopeptide repeat protein</fullName>
    </submittedName>
</protein>
<proteinExistence type="predicted"/>
<organism evidence="1 2">
    <name type="scientific">Eiseniibacteriota bacterium</name>
    <dbReference type="NCBI Taxonomy" id="2212470"/>
    <lineage>
        <taxon>Bacteria</taxon>
        <taxon>Candidatus Eiseniibacteriota</taxon>
    </lineage>
</organism>
<dbReference type="Pfam" id="PF13181">
    <property type="entry name" value="TPR_8"/>
    <property type="match status" value="1"/>
</dbReference>
<evidence type="ECO:0000313" key="2">
    <source>
        <dbReference type="Proteomes" id="UP000748308"/>
    </source>
</evidence>
<dbReference type="Proteomes" id="UP000748308">
    <property type="component" value="Unassembled WGS sequence"/>
</dbReference>
<gene>
    <name evidence="1" type="ORF">FJY75_12145</name>
</gene>
<evidence type="ECO:0000313" key="1">
    <source>
        <dbReference type="EMBL" id="MBM3318592.1"/>
    </source>
</evidence>
<comment type="caution">
    <text evidence="1">The sequence shown here is derived from an EMBL/GenBank/DDBJ whole genome shotgun (WGS) entry which is preliminary data.</text>
</comment>